<protein>
    <submittedName>
        <fullName evidence="6">Short-chain dehydrogenase</fullName>
    </submittedName>
</protein>
<dbReference type="PROSITE" id="PS00061">
    <property type="entry name" value="ADH_SHORT"/>
    <property type="match status" value="1"/>
</dbReference>
<accession>A0A8B2P379</accession>
<evidence type="ECO:0000256" key="3">
    <source>
        <dbReference type="ARBA" id="ARBA00023027"/>
    </source>
</evidence>
<dbReference type="EMBL" id="QHHQ01000001">
    <property type="protein sequence ID" value="RAI03592.1"/>
    <property type="molecule type" value="Genomic_DNA"/>
</dbReference>
<dbReference type="PRINTS" id="PR00081">
    <property type="entry name" value="GDHRDH"/>
</dbReference>
<dbReference type="AlphaFoldDB" id="A0A8B2P379"/>
<reference evidence="6 7" key="1">
    <citation type="submission" date="2018-05" db="EMBL/GenBank/DDBJ databases">
        <title>Acuticoccus sediminis sp. nov., isolated from deep-sea sediment of Indian Ocean.</title>
        <authorList>
            <person name="Liu X."/>
            <person name="Lai Q."/>
            <person name="Du Y."/>
            <person name="Sun F."/>
            <person name="Zhang X."/>
            <person name="Wang S."/>
            <person name="Shao Z."/>
        </authorList>
    </citation>
    <scope>NUCLEOTIDE SEQUENCE [LARGE SCALE GENOMIC DNA]</scope>
    <source>
        <strain evidence="6 7">PTG4-2</strain>
    </source>
</reference>
<proteinExistence type="inferred from homology"/>
<evidence type="ECO:0000256" key="1">
    <source>
        <dbReference type="ARBA" id="ARBA00006484"/>
    </source>
</evidence>
<dbReference type="PANTHER" id="PTHR24321">
    <property type="entry name" value="DEHYDROGENASES, SHORT CHAIN"/>
    <property type="match status" value="1"/>
</dbReference>
<evidence type="ECO:0000256" key="4">
    <source>
        <dbReference type="SAM" id="MobiDB-lite"/>
    </source>
</evidence>
<dbReference type="Gene3D" id="3.40.50.720">
    <property type="entry name" value="NAD(P)-binding Rossmann-like Domain"/>
    <property type="match status" value="1"/>
</dbReference>
<keyword evidence="2" id="KW-0560">Oxidoreductase</keyword>
<organism evidence="6 7">
    <name type="scientific">Acuticoccus sediminis</name>
    <dbReference type="NCBI Taxonomy" id="2184697"/>
    <lineage>
        <taxon>Bacteria</taxon>
        <taxon>Pseudomonadati</taxon>
        <taxon>Pseudomonadota</taxon>
        <taxon>Alphaproteobacteria</taxon>
        <taxon>Hyphomicrobiales</taxon>
        <taxon>Amorphaceae</taxon>
        <taxon>Acuticoccus</taxon>
    </lineage>
</organism>
<feature type="region of interest" description="Disordered" evidence="4">
    <location>
        <begin position="1"/>
        <end position="45"/>
    </location>
</feature>
<dbReference type="FunFam" id="3.40.50.720:FF:000084">
    <property type="entry name" value="Short-chain dehydrogenase reductase"/>
    <property type="match status" value="1"/>
</dbReference>
<dbReference type="CDD" id="cd05233">
    <property type="entry name" value="SDR_c"/>
    <property type="match status" value="1"/>
</dbReference>
<comment type="similarity">
    <text evidence="1">Belongs to the short-chain dehydrogenases/reductases (SDR) family.</text>
</comment>
<dbReference type="InterPro" id="IPR020904">
    <property type="entry name" value="Sc_DH/Rdtase_CS"/>
</dbReference>
<feature type="domain" description="Ketoreductase" evidence="5">
    <location>
        <begin position="53"/>
        <end position="225"/>
    </location>
</feature>
<keyword evidence="7" id="KW-1185">Reference proteome</keyword>
<gene>
    <name evidence="6" type="ORF">DLJ53_03630</name>
</gene>
<evidence type="ECO:0000259" key="5">
    <source>
        <dbReference type="SMART" id="SM00822"/>
    </source>
</evidence>
<evidence type="ECO:0000313" key="7">
    <source>
        <dbReference type="Proteomes" id="UP000249590"/>
    </source>
</evidence>
<comment type="caution">
    <text evidence="6">The sequence shown here is derived from an EMBL/GenBank/DDBJ whole genome shotgun (WGS) entry which is preliminary data.</text>
</comment>
<name>A0A8B2P379_9HYPH</name>
<dbReference type="GO" id="GO:0016491">
    <property type="term" value="F:oxidoreductase activity"/>
    <property type="evidence" value="ECO:0007669"/>
    <property type="project" value="UniProtKB-KW"/>
</dbReference>
<dbReference type="InterPro" id="IPR057326">
    <property type="entry name" value="KR_dom"/>
</dbReference>
<dbReference type="InterPro" id="IPR002347">
    <property type="entry name" value="SDR_fam"/>
</dbReference>
<dbReference type="SMART" id="SM00822">
    <property type="entry name" value="PKS_KR"/>
    <property type="match status" value="1"/>
</dbReference>
<feature type="compositionally biased region" description="Basic residues" evidence="4">
    <location>
        <begin position="10"/>
        <end position="21"/>
    </location>
</feature>
<sequence>MPLGVGPCRHPPRWRPSRRANRGGGEGAAPSRPAPAGTGRAELNPFPGRFAGRVIVVTGGGSGPGLATAELLAAEGASVVAIDLAFGDTSCGAALRFAADVCDRARLDAIACEVRDAVGAVDGLATFAGIARPGGIEDVAPEDWRRVLDVNVVGSANAVAAFLPDLSSVPGASVVLCSSQVSLGGASNCVAYAASKGAINAMCRCLAVDHADSGIRVNAVAPGPGETSVMARASACESPGNMARTRAQPALGRFGTAGETAAAAAFLLSEEASFITGTVLPVDGGWSFS</sequence>
<dbReference type="Proteomes" id="UP000249590">
    <property type="component" value="Unassembled WGS sequence"/>
</dbReference>
<dbReference type="Pfam" id="PF13561">
    <property type="entry name" value="adh_short_C2"/>
    <property type="match status" value="1"/>
</dbReference>
<evidence type="ECO:0000256" key="2">
    <source>
        <dbReference type="ARBA" id="ARBA00023002"/>
    </source>
</evidence>
<dbReference type="SUPFAM" id="SSF51735">
    <property type="entry name" value="NAD(P)-binding Rossmann-fold domains"/>
    <property type="match status" value="1"/>
</dbReference>
<dbReference type="InterPro" id="IPR036291">
    <property type="entry name" value="NAD(P)-bd_dom_sf"/>
</dbReference>
<dbReference type="PANTHER" id="PTHR24321:SF8">
    <property type="entry name" value="ESTRADIOL 17-BETA-DEHYDROGENASE 8-RELATED"/>
    <property type="match status" value="1"/>
</dbReference>
<keyword evidence="3" id="KW-0520">NAD</keyword>
<evidence type="ECO:0000313" key="6">
    <source>
        <dbReference type="EMBL" id="RAI03592.1"/>
    </source>
</evidence>